<name>A0A0C2HRM6_9BACT</name>
<feature type="domain" description="4Fe-4S ferredoxin-type" evidence="1">
    <location>
        <begin position="206"/>
        <end position="242"/>
    </location>
</feature>
<dbReference type="InterPro" id="IPR017896">
    <property type="entry name" value="4Fe4S_Fe-S-bd"/>
</dbReference>
<proteinExistence type="predicted"/>
<dbReference type="Proteomes" id="UP000035068">
    <property type="component" value="Unassembled WGS sequence"/>
</dbReference>
<organism evidence="2 3">
    <name type="scientific">Geoalkalibacter ferrihydriticus DSM 17813</name>
    <dbReference type="NCBI Taxonomy" id="1121915"/>
    <lineage>
        <taxon>Bacteria</taxon>
        <taxon>Pseudomonadati</taxon>
        <taxon>Thermodesulfobacteriota</taxon>
        <taxon>Desulfuromonadia</taxon>
        <taxon>Desulfuromonadales</taxon>
        <taxon>Geoalkalibacteraceae</taxon>
        <taxon>Geoalkalibacter</taxon>
    </lineage>
</organism>
<dbReference type="PROSITE" id="PS51379">
    <property type="entry name" value="4FE4S_FER_2"/>
    <property type="match status" value="1"/>
</dbReference>
<evidence type="ECO:0000313" key="2">
    <source>
        <dbReference type="EMBL" id="KIH75432.1"/>
    </source>
</evidence>
<keyword evidence="3" id="KW-1185">Reference proteome</keyword>
<protein>
    <submittedName>
        <fullName evidence="2">4Fe-4S ferredoxin</fullName>
    </submittedName>
</protein>
<dbReference type="AlphaFoldDB" id="A0A0C2HRM6"/>
<dbReference type="PANTHER" id="PTHR42827:SF1">
    <property type="entry name" value="IRON-SULFUR CLUSTER-BINDING PROTEIN"/>
    <property type="match status" value="1"/>
</dbReference>
<evidence type="ECO:0000259" key="1">
    <source>
        <dbReference type="PROSITE" id="PS51379"/>
    </source>
</evidence>
<dbReference type="SUPFAM" id="SSF54862">
    <property type="entry name" value="4Fe-4S ferredoxins"/>
    <property type="match status" value="1"/>
</dbReference>
<dbReference type="PANTHER" id="PTHR42827">
    <property type="entry name" value="IRON-SULFUR CLUSTER-BINDING PROTEIN-RELATED"/>
    <property type="match status" value="1"/>
</dbReference>
<reference evidence="2 3" key="1">
    <citation type="submission" date="2014-12" db="EMBL/GenBank/DDBJ databases">
        <title>Genomes of Geoalkalibacter ferrihydriticus and Geoalkalibacter subterraneus, two haloalkaliphilic metal-reducing members of the Geobacteraceae.</title>
        <authorList>
            <person name="Badalamenti J.P."/>
            <person name="Torres C.I."/>
            <person name="Krajmalnik-Brown R."/>
            <person name="Bond D.R."/>
        </authorList>
    </citation>
    <scope>NUCLEOTIDE SEQUENCE [LARGE SCALE GENOMIC DNA]</scope>
    <source>
        <strain evidence="2 3">DSM 17813</strain>
    </source>
</reference>
<comment type="caution">
    <text evidence="2">The sequence shown here is derived from an EMBL/GenBank/DDBJ whole genome shotgun (WGS) entry which is preliminary data.</text>
</comment>
<evidence type="ECO:0000313" key="3">
    <source>
        <dbReference type="Proteomes" id="UP000035068"/>
    </source>
</evidence>
<dbReference type="RefSeq" id="WP_040101195.1">
    <property type="nucleotide sequence ID" value="NZ_JWJD01000011.1"/>
</dbReference>
<dbReference type="EMBL" id="JWJD01000011">
    <property type="protein sequence ID" value="KIH75432.1"/>
    <property type="molecule type" value="Genomic_DNA"/>
</dbReference>
<gene>
    <name evidence="2" type="ORF">GFER_16770</name>
</gene>
<sequence length="286" mass="31990">MTQPDTQRAWVQDILHDFWQKSPANSLHLASSEKAWAAPHFAVARGDDPWFARLKDMIGPFYWTPEEAFAQAFPETPAAASELRVISYVLPQTAATRHDQQREDKLPAERWARSRFFGEQFNCDLRLHLAATLTDAGFASVAPERLPGFDYRTSENFGIASNWSERHTAFIAGMGTFGLSDGLITPYGKAVRFGSVVTRLALPVSERPYGDDHQAWCLWHARGTCGACVRRCPVNAITTVHGHDKERCRTYIREVTTPYTTEKFGTGATPCGLCQVKIPCESRVPV</sequence>
<accession>A0A0C2HRM6</accession>